<dbReference type="RefSeq" id="WP_280842924.1">
    <property type="nucleotide sequence ID" value="NZ_JANCPR020000038.1"/>
</dbReference>
<organism evidence="3 4">
    <name type="scientific">Streptomyces iconiensis</name>
    <dbReference type="NCBI Taxonomy" id="1384038"/>
    <lineage>
        <taxon>Bacteria</taxon>
        <taxon>Bacillati</taxon>
        <taxon>Actinomycetota</taxon>
        <taxon>Actinomycetes</taxon>
        <taxon>Kitasatosporales</taxon>
        <taxon>Streptomycetaceae</taxon>
        <taxon>Streptomyces</taxon>
    </lineage>
</organism>
<evidence type="ECO:0000259" key="1">
    <source>
        <dbReference type="Pfam" id="PF04738"/>
    </source>
</evidence>
<evidence type="ECO:0000313" key="3">
    <source>
        <dbReference type="EMBL" id="MDJ1136276.1"/>
    </source>
</evidence>
<dbReference type="EMBL" id="JANCPR020000038">
    <property type="protein sequence ID" value="MDJ1136276.1"/>
    <property type="molecule type" value="Genomic_DNA"/>
</dbReference>
<sequence length="1030" mass="113918">MRREVQYQCSDTALVRAARYARLELPPLPDVSGDSSDQVRHWHRWLQEVWGREEISEVVEQASPGFARHLDALCASTDLRARQVRRTLVSFVRYLQRITGRATPNGLFAGIAPVAFGQSGEVRTGPWHRAVASADATWLTEVIERLERCPDLMRRLPVVASNTPFVRGDRLIVPYPPRSRGRGRPTAEVSLRFTSAVQAALDSARAPVPYELLVDKVQAAFPHVPAGRIRGLITNLVLNGALINSLHAASATLDPLDHLVRQLEAVDAGELRSVADMVDDLRAVRDGVRQHNQALAPADGRRLRRALHEKMTAVAVADRPLAVDLRLDCSLVLPREIAREAEKAATALARLTPAPFGTPGWKDFHVRFFERYGIGSLVRLRDVTDPDVGLGFPAGYLDSDSEPREGVTMRDQRLLALAQAAALDGREEILLDEELLTELHVGEQDDMQVPPHLELNLQIEAATVDDLCRGDFTLWSVHPSRGIGTITGRFLTLLPPEARAAATASVAQIPANTPGAVPVQLSFPPLNREDATVIRVPELLPSVLSVAEHRSSDERTIDLDDLVVGCDRRRLYLASLSRQRLVEPHVLHALDLRAHTPPLVRFLAEISRAQSAVVTEFAWGVATALPYLPRVRYGRTVLAPARWRLDASDLPGLPASWTEWHAAVKEWRARRRVPETLALAEGDQFLPLHLETSAHRAILRSHLSRSETAVLTETSTNGNWFDGRAHEIVLPMTAARPAQWPAVPPVTEDRVLSRDHGHLPGARGWLLAQIYGHPERQAEILSRHLPDLLARWKTPPQWWFMRYRDPHPHLRLRIAVPDDADAGAAAAHVSEWAAGLRRAGLVSDLKFATTYPETGRWGTGPLMGLAEDVFAADSRTLAVQLAQTWRPGPQVMAAANFVSITTAFTGSVPGAMEWLTRYGQIRDPRPCDRQVLNDTIRLADPADDWAALRSHIGGEAIAAAWADRDQAIARYRSRLSNAALDPDLVLDSLLHAHHIRAVGIDKADERMCVRLARAAARAWQHRGGHDHGTA</sequence>
<dbReference type="Pfam" id="PF14028">
    <property type="entry name" value="Lant_dehydr_C"/>
    <property type="match status" value="1"/>
</dbReference>
<dbReference type="NCBIfam" id="TIGR03891">
    <property type="entry name" value="thiopep_ocin"/>
    <property type="match status" value="1"/>
</dbReference>
<protein>
    <submittedName>
        <fullName evidence="3">Lantibiotic dehydratase</fullName>
    </submittedName>
</protein>
<comment type="caution">
    <text evidence="3">The sequence shown here is derived from an EMBL/GenBank/DDBJ whole genome shotgun (WGS) entry which is preliminary data.</text>
</comment>
<reference evidence="3 4" key="1">
    <citation type="submission" date="2023-05" db="EMBL/GenBank/DDBJ databases">
        <title>Streptantibioticus silvisoli sp. nov., acidotolerant actinomycetes 1 from pine litter.</title>
        <authorList>
            <person name="Swiecimska M."/>
            <person name="Golinska P."/>
            <person name="Sangal V."/>
            <person name="Wachnowicz B."/>
            <person name="Goodfellow M."/>
        </authorList>
    </citation>
    <scope>NUCLEOTIDE SEQUENCE [LARGE SCALE GENOMIC DNA]</scope>
    <source>
        <strain evidence="3 4">DSM 42109</strain>
    </source>
</reference>
<dbReference type="Pfam" id="PF04738">
    <property type="entry name" value="Lant_dehydr_N"/>
    <property type="match status" value="1"/>
</dbReference>
<feature type="domain" description="Lantibiotic dehydratase N-terminal" evidence="1">
    <location>
        <begin position="52"/>
        <end position="699"/>
    </location>
</feature>
<dbReference type="InterPro" id="IPR023809">
    <property type="entry name" value="Thiopep_bacteriocin_synth_dom"/>
</dbReference>
<dbReference type="InterPro" id="IPR006827">
    <property type="entry name" value="Lant_deHydtase_N"/>
</dbReference>
<gene>
    <name evidence="3" type="ORF">NMN56_030885</name>
</gene>
<evidence type="ECO:0000259" key="2">
    <source>
        <dbReference type="Pfam" id="PF14028"/>
    </source>
</evidence>
<keyword evidence="4" id="KW-1185">Reference proteome</keyword>
<name>A0ABT7A4R9_9ACTN</name>
<feature type="domain" description="Thiopeptide-type bacteriocin biosynthesis" evidence="2">
    <location>
        <begin position="765"/>
        <end position="1014"/>
    </location>
</feature>
<evidence type="ECO:0000313" key="4">
    <source>
        <dbReference type="Proteomes" id="UP001214441"/>
    </source>
</evidence>
<dbReference type="Proteomes" id="UP001214441">
    <property type="component" value="Unassembled WGS sequence"/>
</dbReference>
<accession>A0ABT7A4R9</accession>
<proteinExistence type="predicted"/>